<accession>A0A1D8JD51</accession>
<sequence length="458" mass="50280">MPKSLWLQSAYESEPFPPLQEDIHCDVCIVGGGLSGIANAYYLAKQGKDVILLEKDAILAGATGNSTGKLTTQHDFVYANLINKFGRENAKLYYDVNKDAVEFGRTIAKGDELLSANSILYAQTQAGEELLRQEAHAYTELSIPGELGRNSELPIPILSTLTMEDETQIHPVRFGQTLAKLALEAGARFYEQSDVLTMDFNNRFLTLKSSSKVHFKDLILSTHYPIEALRGVQILKLAVDRSYIVSARADMALTGQYISVDSPKRSIRTAKIDGRTYFLLSGSSHTAGVEGNTAGHYERLYADLENTFRLTNFITGWSAQDPETPDLIPYAGKINSSLPHVYISTGNRKWGLSNSLASAKIISDQIVGRGNPAATLYAPNRTGFGDKLLQALKLTGLVVKEFTAGHIARTDAPICTHMGCRTRWNNAEETWDCPCHGSRFRKDGSVLEGPATKPLDLS</sequence>
<organism evidence="7 8">
    <name type="scientific">Sporosarcina ureilytica</name>
    <dbReference type="NCBI Taxonomy" id="298596"/>
    <lineage>
        <taxon>Bacteria</taxon>
        <taxon>Bacillati</taxon>
        <taxon>Bacillota</taxon>
        <taxon>Bacilli</taxon>
        <taxon>Bacillales</taxon>
        <taxon>Caryophanaceae</taxon>
        <taxon>Sporosarcina</taxon>
    </lineage>
</organism>
<dbReference type="GO" id="GO:0016020">
    <property type="term" value="C:membrane"/>
    <property type="evidence" value="ECO:0007669"/>
    <property type="project" value="InterPro"/>
</dbReference>
<dbReference type="RefSeq" id="WP_075526740.1">
    <property type="nucleotide sequence ID" value="NZ_CP017560.1"/>
</dbReference>
<dbReference type="GO" id="GO:0051537">
    <property type="term" value="F:2 iron, 2 sulfur cluster binding"/>
    <property type="evidence" value="ECO:0007669"/>
    <property type="project" value="UniProtKB-KW"/>
</dbReference>
<dbReference type="KEGG" id="surl:BI350_02745"/>
<dbReference type="Pfam" id="PF00355">
    <property type="entry name" value="Rieske"/>
    <property type="match status" value="1"/>
</dbReference>
<gene>
    <name evidence="7" type="ORF">BI350_02745</name>
</gene>
<evidence type="ECO:0000256" key="2">
    <source>
        <dbReference type="ARBA" id="ARBA00022723"/>
    </source>
</evidence>
<dbReference type="GO" id="GO:0016705">
    <property type="term" value="F:oxidoreductase activity, acting on paired donors, with incorporation or reduction of molecular oxygen"/>
    <property type="evidence" value="ECO:0007669"/>
    <property type="project" value="UniProtKB-ARBA"/>
</dbReference>
<dbReference type="GO" id="GO:0004497">
    <property type="term" value="F:monooxygenase activity"/>
    <property type="evidence" value="ECO:0007669"/>
    <property type="project" value="UniProtKB-ARBA"/>
</dbReference>
<dbReference type="AlphaFoldDB" id="A0A1D8JD51"/>
<reference evidence="7 8" key="1">
    <citation type="submission" date="2016-09" db="EMBL/GenBank/DDBJ databases">
        <title>Complete genome sequence of the Lysinibacillus sphaericus LMG 22257, a specie of Bacillus with ureolytic activity that can effectively biodeposit calcium carbonate.</title>
        <authorList>
            <person name="Yan W."/>
        </authorList>
    </citation>
    <scope>NUCLEOTIDE SEQUENCE [LARGE SCALE GENOMIC DNA]</scope>
    <source>
        <strain evidence="7 8">LMG 22257</strain>
    </source>
</reference>
<dbReference type="InterPro" id="IPR036188">
    <property type="entry name" value="FAD/NAD-bd_sf"/>
</dbReference>
<dbReference type="Proteomes" id="UP000185746">
    <property type="component" value="Chromosome"/>
</dbReference>
<dbReference type="Gene3D" id="3.30.9.10">
    <property type="entry name" value="D-Amino Acid Oxidase, subunit A, domain 2"/>
    <property type="match status" value="1"/>
</dbReference>
<evidence type="ECO:0000259" key="6">
    <source>
        <dbReference type="PROSITE" id="PS51296"/>
    </source>
</evidence>
<feature type="domain" description="Rieske" evidence="6">
    <location>
        <begin position="413"/>
        <end position="458"/>
    </location>
</feature>
<evidence type="ECO:0000256" key="4">
    <source>
        <dbReference type="ARBA" id="ARBA00023014"/>
    </source>
</evidence>
<dbReference type="InterPro" id="IPR006076">
    <property type="entry name" value="FAD-dep_OxRdtase"/>
</dbReference>
<dbReference type="EMBL" id="CP017560">
    <property type="protein sequence ID" value="AOV06631.1"/>
    <property type="molecule type" value="Genomic_DNA"/>
</dbReference>
<evidence type="ECO:0000256" key="5">
    <source>
        <dbReference type="ARBA" id="ARBA00023157"/>
    </source>
</evidence>
<evidence type="ECO:0000256" key="1">
    <source>
        <dbReference type="ARBA" id="ARBA00022714"/>
    </source>
</evidence>
<dbReference type="SUPFAM" id="SSF51971">
    <property type="entry name" value="Nucleotide-binding domain"/>
    <property type="match status" value="1"/>
</dbReference>
<proteinExistence type="predicted"/>
<dbReference type="Gene3D" id="2.102.10.10">
    <property type="entry name" value="Rieske [2Fe-2S] iron-sulphur domain"/>
    <property type="match status" value="1"/>
</dbReference>
<dbReference type="PROSITE" id="PS51296">
    <property type="entry name" value="RIESKE"/>
    <property type="match status" value="1"/>
</dbReference>
<dbReference type="Pfam" id="PF01266">
    <property type="entry name" value="DAO"/>
    <property type="match status" value="1"/>
</dbReference>
<dbReference type="PANTHER" id="PTHR13847">
    <property type="entry name" value="SARCOSINE DEHYDROGENASE-RELATED"/>
    <property type="match status" value="1"/>
</dbReference>
<dbReference type="GO" id="GO:0046872">
    <property type="term" value="F:metal ion binding"/>
    <property type="evidence" value="ECO:0007669"/>
    <property type="project" value="UniProtKB-KW"/>
</dbReference>
<keyword evidence="3" id="KW-0408">Iron</keyword>
<keyword evidence="2" id="KW-0479">Metal-binding</keyword>
<keyword evidence="4" id="KW-0411">Iron-sulfur</keyword>
<evidence type="ECO:0000256" key="3">
    <source>
        <dbReference type="ARBA" id="ARBA00023004"/>
    </source>
</evidence>
<keyword evidence="5" id="KW-1015">Disulfide bond</keyword>
<keyword evidence="1" id="KW-0001">2Fe-2S</keyword>
<dbReference type="PRINTS" id="PR00162">
    <property type="entry name" value="RIESKE"/>
</dbReference>
<keyword evidence="8" id="KW-1185">Reference proteome</keyword>
<dbReference type="InterPro" id="IPR017941">
    <property type="entry name" value="Rieske_2Fe-2S"/>
</dbReference>
<protein>
    <submittedName>
        <fullName evidence="7">Gamma-glutamylputrescine oxidoreductase</fullName>
    </submittedName>
</protein>
<dbReference type="Gene3D" id="3.50.50.60">
    <property type="entry name" value="FAD/NAD(P)-binding domain"/>
    <property type="match status" value="1"/>
</dbReference>
<dbReference type="InterPro" id="IPR005805">
    <property type="entry name" value="Rieske_Fe-S_prot_C"/>
</dbReference>
<evidence type="ECO:0000313" key="8">
    <source>
        <dbReference type="Proteomes" id="UP000185746"/>
    </source>
</evidence>
<dbReference type="PANTHER" id="PTHR13847:SF274">
    <property type="entry name" value="RIESKE 2FE-2S IRON-SULFUR PROTEIN YHFW-RELATED"/>
    <property type="match status" value="1"/>
</dbReference>
<dbReference type="SUPFAM" id="SSF50022">
    <property type="entry name" value="ISP domain"/>
    <property type="match status" value="1"/>
</dbReference>
<dbReference type="GO" id="GO:0005737">
    <property type="term" value="C:cytoplasm"/>
    <property type="evidence" value="ECO:0007669"/>
    <property type="project" value="TreeGrafter"/>
</dbReference>
<name>A0A1D8JD51_9BACL</name>
<evidence type="ECO:0000313" key="7">
    <source>
        <dbReference type="EMBL" id="AOV06631.1"/>
    </source>
</evidence>
<dbReference type="InterPro" id="IPR036922">
    <property type="entry name" value="Rieske_2Fe-2S_sf"/>
</dbReference>